<name>A0A378H6J6_KLEPN</name>
<keyword evidence="1" id="KW-0808">Transferase</keyword>
<evidence type="ECO:0000313" key="2">
    <source>
        <dbReference type="Proteomes" id="UP000255239"/>
    </source>
</evidence>
<organism evidence="1 2">
    <name type="scientific">Klebsiella pneumoniae</name>
    <dbReference type="NCBI Taxonomy" id="573"/>
    <lineage>
        <taxon>Bacteria</taxon>
        <taxon>Pseudomonadati</taxon>
        <taxon>Pseudomonadota</taxon>
        <taxon>Gammaproteobacteria</taxon>
        <taxon>Enterobacterales</taxon>
        <taxon>Enterobacteriaceae</taxon>
        <taxon>Klebsiella/Raoultella group</taxon>
        <taxon>Klebsiella</taxon>
        <taxon>Klebsiella pneumoniae complex</taxon>
    </lineage>
</organism>
<protein>
    <submittedName>
        <fullName evidence="1">Putative kinase</fullName>
    </submittedName>
</protein>
<reference evidence="1 2" key="1">
    <citation type="submission" date="2018-06" db="EMBL/GenBank/DDBJ databases">
        <authorList>
            <consortium name="Pathogen Informatics"/>
            <person name="Doyle S."/>
        </authorList>
    </citation>
    <scope>NUCLEOTIDE SEQUENCE [LARGE SCALE GENOMIC DNA]</scope>
    <source>
        <strain evidence="1 2">NCTC11679</strain>
    </source>
</reference>
<dbReference type="EMBL" id="UGMG01000004">
    <property type="protein sequence ID" value="STX11894.1"/>
    <property type="molecule type" value="Genomic_DNA"/>
</dbReference>
<accession>A0A378H6J6</accession>
<sequence length="88" mass="10037">MIDYEATGLNDTLSWLGPFLVCPENEVVDAFEVNFSFPNGICGFDSKGKKRIRHVEWEIQYRVYGSGSGWVSHQGEYALKKRQRAGIH</sequence>
<dbReference type="Proteomes" id="UP000255239">
    <property type="component" value="Unassembled WGS sequence"/>
</dbReference>
<keyword evidence="1" id="KW-0418">Kinase</keyword>
<gene>
    <name evidence="1" type="ORF">NCTC11679_06353</name>
</gene>
<dbReference type="GO" id="GO:0016301">
    <property type="term" value="F:kinase activity"/>
    <property type="evidence" value="ECO:0007669"/>
    <property type="project" value="UniProtKB-KW"/>
</dbReference>
<evidence type="ECO:0000313" key="1">
    <source>
        <dbReference type="EMBL" id="STX11894.1"/>
    </source>
</evidence>
<proteinExistence type="predicted"/>
<dbReference type="AlphaFoldDB" id="A0A378H6J6"/>